<keyword evidence="1" id="KW-0812">Transmembrane</keyword>
<evidence type="ECO:0000256" key="1">
    <source>
        <dbReference type="SAM" id="Phobius"/>
    </source>
</evidence>
<reference evidence="2" key="1">
    <citation type="submission" date="2018-06" db="EMBL/GenBank/DDBJ databases">
        <authorList>
            <person name="Zhirakovskaya E."/>
        </authorList>
    </citation>
    <scope>NUCLEOTIDE SEQUENCE</scope>
</reference>
<keyword evidence="1" id="KW-0472">Membrane</keyword>
<name>A0A3B0Z7S5_9ZZZZ</name>
<feature type="transmembrane region" description="Helical" evidence="1">
    <location>
        <begin position="48"/>
        <end position="68"/>
    </location>
</feature>
<proteinExistence type="predicted"/>
<dbReference type="EMBL" id="UOFO01000127">
    <property type="protein sequence ID" value="VAW87591.1"/>
    <property type="molecule type" value="Genomic_DNA"/>
</dbReference>
<gene>
    <name evidence="2" type="ORF">MNBD_GAMMA16-1434</name>
</gene>
<protein>
    <submittedName>
        <fullName evidence="2">Uncharacterized protein</fullName>
    </submittedName>
</protein>
<feature type="transmembrane region" description="Helical" evidence="1">
    <location>
        <begin position="22"/>
        <end position="42"/>
    </location>
</feature>
<keyword evidence="1" id="KW-1133">Transmembrane helix</keyword>
<organism evidence="2">
    <name type="scientific">hydrothermal vent metagenome</name>
    <dbReference type="NCBI Taxonomy" id="652676"/>
    <lineage>
        <taxon>unclassified sequences</taxon>
        <taxon>metagenomes</taxon>
        <taxon>ecological metagenomes</taxon>
    </lineage>
</organism>
<sequence>MSISEQELGAALNEIKQLIDKYVVRIGSSVGMILLVFFFTYAQFIDRAMNVFIIIEVVASILLVIVLFKIKKVSFYLVKLKLGKQSPYTDIFSRLTVADLEKSDSDLFNAMKMTQDS</sequence>
<dbReference type="AlphaFoldDB" id="A0A3B0Z7S5"/>
<evidence type="ECO:0000313" key="2">
    <source>
        <dbReference type="EMBL" id="VAW87591.1"/>
    </source>
</evidence>
<accession>A0A3B0Z7S5</accession>